<dbReference type="SUPFAM" id="SSF50978">
    <property type="entry name" value="WD40 repeat-like"/>
    <property type="match status" value="1"/>
</dbReference>
<keyword evidence="4" id="KW-0677">Repeat</keyword>
<feature type="region of interest" description="Disordered" evidence="5">
    <location>
        <begin position="40"/>
        <end position="95"/>
    </location>
</feature>
<evidence type="ECO:0000256" key="2">
    <source>
        <dbReference type="ARBA" id="ARBA00022490"/>
    </source>
</evidence>
<keyword evidence="7" id="KW-1185">Reference proteome</keyword>
<organism evidence="6 7">
    <name type="scientific">Blattamonas nauphoetae</name>
    <dbReference type="NCBI Taxonomy" id="2049346"/>
    <lineage>
        <taxon>Eukaryota</taxon>
        <taxon>Metamonada</taxon>
        <taxon>Preaxostyla</taxon>
        <taxon>Oxymonadida</taxon>
        <taxon>Blattamonas</taxon>
    </lineage>
</organism>
<proteinExistence type="predicted"/>
<protein>
    <submittedName>
        <fullName evidence="6">Dynein 2 intermediate chain 2 L homeolog</fullName>
    </submittedName>
</protein>
<dbReference type="EMBL" id="JARBJD010000078">
    <property type="protein sequence ID" value="KAK2954463.1"/>
    <property type="molecule type" value="Genomic_DNA"/>
</dbReference>
<accession>A0ABQ9XPW7</accession>
<comment type="subcellular location">
    <subcellularLocation>
        <location evidence="1">Cytoplasm</location>
    </subcellularLocation>
</comment>
<evidence type="ECO:0000313" key="7">
    <source>
        <dbReference type="Proteomes" id="UP001281761"/>
    </source>
</evidence>
<feature type="compositionally biased region" description="Basic residues" evidence="5">
    <location>
        <begin position="432"/>
        <end position="447"/>
    </location>
</feature>
<dbReference type="InterPro" id="IPR050687">
    <property type="entry name" value="Dynein_IC"/>
</dbReference>
<dbReference type="Proteomes" id="UP001281761">
    <property type="component" value="Unassembled WGS sequence"/>
</dbReference>
<feature type="compositionally biased region" description="Polar residues" evidence="5">
    <location>
        <begin position="412"/>
        <end position="423"/>
    </location>
</feature>
<dbReference type="Pfam" id="PF00400">
    <property type="entry name" value="WD40"/>
    <property type="match status" value="1"/>
</dbReference>
<dbReference type="InterPro" id="IPR001680">
    <property type="entry name" value="WD40_rpt"/>
</dbReference>
<dbReference type="InterPro" id="IPR015943">
    <property type="entry name" value="WD40/YVTN_repeat-like_dom_sf"/>
</dbReference>
<dbReference type="PANTHER" id="PTHR12442:SF26">
    <property type="entry name" value="CYTOPLASMIC DYNEIN 2 INTERMEDIATE CHAIN 2"/>
    <property type="match status" value="1"/>
</dbReference>
<feature type="region of interest" description="Disordered" evidence="5">
    <location>
        <begin position="412"/>
        <end position="447"/>
    </location>
</feature>
<comment type="caution">
    <text evidence="6">The sequence shown here is derived from an EMBL/GenBank/DDBJ whole genome shotgun (WGS) entry which is preliminary data.</text>
</comment>
<feature type="compositionally biased region" description="Basic and acidic residues" evidence="5">
    <location>
        <begin position="44"/>
        <end position="59"/>
    </location>
</feature>
<name>A0ABQ9XPW7_9EUKA</name>
<evidence type="ECO:0000256" key="3">
    <source>
        <dbReference type="ARBA" id="ARBA00022574"/>
    </source>
</evidence>
<dbReference type="SMART" id="SM00320">
    <property type="entry name" value="WD40"/>
    <property type="match status" value="4"/>
</dbReference>
<gene>
    <name evidence="6" type="ORF">BLNAU_10631</name>
</gene>
<feature type="compositionally biased region" description="Polar residues" evidence="5">
    <location>
        <begin position="73"/>
        <end position="91"/>
    </location>
</feature>
<evidence type="ECO:0000256" key="4">
    <source>
        <dbReference type="ARBA" id="ARBA00022737"/>
    </source>
</evidence>
<keyword evidence="2" id="KW-0963">Cytoplasm</keyword>
<dbReference type="PANTHER" id="PTHR12442">
    <property type="entry name" value="DYNEIN INTERMEDIATE CHAIN"/>
    <property type="match status" value="1"/>
</dbReference>
<evidence type="ECO:0000256" key="1">
    <source>
        <dbReference type="ARBA" id="ARBA00004496"/>
    </source>
</evidence>
<dbReference type="InterPro" id="IPR036322">
    <property type="entry name" value="WD40_repeat_dom_sf"/>
</dbReference>
<evidence type="ECO:0000256" key="5">
    <source>
        <dbReference type="SAM" id="MobiDB-lite"/>
    </source>
</evidence>
<sequence>MMEQIVLSNIVSSSFIGYNPLWGDEKEDFTLFRVFKQPEITETQETKETQKPKAQKEPTSDEDDDDSDATPFASITPSRSKPQSRATTPQTEPAGDVKYITEGHMHVSSLSWNSTGRLLAVSLGYLNHGGWCLHQGALQVYRVFTEGKQNDLFASETTASCLMTVAAHPTKPTLFVGGTFSGDVIAFSYRSDQTENAESASATITISKQQSWTHHDPIAAVDWIPSGTGRPTDYIVSLGSDGLVLVWSLDNMLTTPVANFAIQSRSKNSFRYGGSCLSLSPTTPGLFLAGVENGPIFRGNLSHAPQWGQIVTLSSKGASEQATNAAEFEYVGHAGPTNAISWGQGTYKHQFVSVGADGMLYMHGDWSKRPLFGTANGGCVSLDWSSRSANLVCVGTSTGALVLYTITPTGFNQHSSQTPSEPDTSAEDGQSKKKGSKSKHTKQSKKAKPIYSVAFSNSNPFVACGDAAGTIYIYELPSSLST</sequence>
<keyword evidence="3" id="KW-0853">WD repeat</keyword>
<reference evidence="6 7" key="1">
    <citation type="journal article" date="2022" name="bioRxiv">
        <title>Genomics of Preaxostyla Flagellates Illuminates Evolutionary Transitions and the Path Towards Mitochondrial Loss.</title>
        <authorList>
            <person name="Novak L.V.F."/>
            <person name="Treitli S.C."/>
            <person name="Pyrih J."/>
            <person name="Halakuc P."/>
            <person name="Pipaliya S.V."/>
            <person name="Vacek V."/>
            <person name="Brzon O."/>
            <person name="Soukal P."/>
            <person name="Eme L."/>
            <person name="Dacks J.B."/>
            <person name="Karnkowska A."/>
            <person name="Elias M."/>
            <person name="Hampl V."/>
        </authorList>
    </citation>
    <scope>NUCLEOTIDE SEQUENCE [LARGE SCALE GENOMIC DNA]</scope>
    <source>
        <strain evidence="6">NAU3</strain>
        <tissue evidence="6">Gut</tissue>
    </source>
</reference>
<dbReference type="Gene3D" id="2.130.10.10">
    <property type="entry name" value="YVTN repeat-like/Quinoprotein amine dehydrogenase"/>
    <property type="match status" value="2"/>
</dbReference>
<evidence type="ECO:0000313" key="6">
    <source>
        <dbReference type="EMBL" id="KAK2954463.1"/>
    </source>
</evidence>